<dbReference type="PANTHER" id="PTHR47868">
    <property type="entry name" value="OS05G0457700 PROTEIN"/>
    <property type="match status" value="1"/>
</dbReference>
<dbReference type="InterPro" id="IPR011990">
    <property type="entry name" value="TPR-like_helical_dom_sf"/>
</dbReference>
<keyword evidence="2" id="KW-1185">Reference proteome</keyword>
<dbReference type="Gene3D" id="1.25.40.10">
    <property type="entry name" value="Tetratricopeptide repeat domain"/>
    <property type="match status" value="1"/>
</dbReference>
<proteinExistence type="predicted"/>
<name>A0A9D4YU69_CHLVU</name>
<dbReference type="SUPFAM" id="SSF48452">
    <property type="entry name" value="TPR-like"/>
    <property type="match status" value="1"/>
</dbReference>
<dbReference type="OrthoDB" id="513975at2759"/>
<organism evidence="1 2">
    <name type="scientific">Chlorella vulgaris</name>
    <name type="common">Green alga</name>
    <dbReference type="NCBI Taxonomy" id="3077"/>
    <lineage>
        <taxon>Eukaryota</taxon>
        <taxon>Viridiplantae</taxon>
        <taxon>Chlorophyta</taxon>
        <taxon>core chlorophytes</taxon>
        <taxon>Trebouxiophyceae</taxon>
        <taxon>Chlorellales</taxon>
        <taxon>Chlorellaceae</taxon>
        <taxon>Chlorella clade</taxon>
        <taxon>Chlorella</taxon>
    </lineage>
</organism>
<comment type="caution">
    <text evidence="1">The sequence shown here is derived from an EMBL/GenBank/DDBJ whole genome shotgun (WGS) entry which is preliminary data.</text>
</comment>
<accession>A0A9D4YU69</accession>
<dbReference type="EMBL" id="SIDB01000011">
    <property type="protein sequence ID" value="KAI3426166.1"/>
    <property type="molecule type" value="Genomic_DNA"/>
</dbReference>
<evidence type="ECO:0000313" key="2">
    <source>
        <dbReference type="Proteomes" id="UP001055712"/>
    </source>
</evidence>
<dbReference type="GO" id="GO:0005739">
    <property type="term" value="C:mitochondrion"/>
    <property type="evidence" value="ECO:0007669"/>
    <property type="project" value="TreeGrafter"/>
</dbReference>
<reference evidence="1" key="2">
    <citation type="submission" date="2020-11" db="EMBL/GenBank/DDBJ databases">
        <authorList>
            <person name="Cecchin M."/>
            <person name="Marcolungo L."/>
            <person name="Rossato M."/>
            <person name="Girolomoni L."/>
            <person name="Cosentino E."/>
            <person name="Cuine S."/>
            <person name="Li-Beisson Y."/>
            <person name="Delledonne M."/>
            <person name="Ballottari M."/>
        </authorList>
    </citation>
    <scope>NUCLEOTIDE SEQUENCE</scope>
    <source>
        <strain evidence="1">211/11P</strain>
        <tissue evidence="1">Whole cell</tissue>
    </source>
</reference>
<gene>
    <name evidence="1" type="ORF">D9Q98_008543</name>
</gene>
<evidence type="ECO:0000313" key="1">
    <source>
        <dbReference type="EMBL" id="KAI3426166.1"/>
    </source>
</evidence>
<dbReference type="AlphaFoldDB" id="A0A9D4YU69"/>
<sequence>MLASCRQARCLSTAASADVVGEMISFARDNFKTNQEQAIDVLTSGLQYMSTGPDAGRLYLAQAEIEADRNRWREVADLTRKAATAASDAQTSSNTAAESLLISEVELYAACIHARCSLAQGRDAEAFRAAQLCMEVARESFTADGAEDRRWQGLVMASSVAGMVQHASAEFVSAGESFAAVLSLAGHHDSRGGPPAERDHLVPEALKQAAAFRLSEGSASEAQALGKRATAAAEQAVSSAKGSTGVLLSPLFTGEALADSYLVQAQACMAAIDWEAAEEALSSALSAAEAVSGAVCPRVALVLLLTAQTYSRTGRVTLAEGLYREAAKMLQLKPGSEDEVELQAVHTSVGALLAWRYCQLLTAMPRRTTEAASWEKLGRALHEDAPIGGLGDSPEAVLGTLNALTGKGQAGRGVVLDMMCRRVLPCQHP</sequence>
<reference evidence="1" key="1">
    <citation type="journal article" date="2019" name="Plant J.">
        <title>Chlorella vulgaris genome assembly and annotation reveals the molecular basis for metabolic acclimation to high light conditions.</title>
        <authorList>
            <person name="Cecchin M."/>
            <person name="Marcolungo L."/>
            <person name="Rossato M."/>
            <person name="Girolomoni L."/>
            <person name="Cosentino E."/>
            <person name="Cuine S."/>
            <person name="Li-Beisson Y."/>
            <person name="Delledonne M."/>
            <person name="Ballottari M."/>
        </authorList>
    </citation>
    <scope>NUCLEOTIDE SEQUENCE</scope>
    <source>
        <strain evidence="1">211/11P</strain>
    </source>
</reference>
<protein>
    <submittedName>
        <fullName evidence="1">Uncharacterized protein</fullName>
    </submittedName>
</protein>
<dbReference type="Proteomes" id="UP001055712">
    <property type="component" value="Unassembled WGS sequence"/>
</dbReference>
<dbReference type="PANTHER" id="PTHR47868:SF2">
    <property type="entry name" value="OS05G0457700 PROTEIN"/>
    <property type="match status" value="1"/>
</dbReference>